<comment type="caution">
    <text evidence="2">The sequence shown here is derived from an EMBL/GenBank/DDBJ whole genome shotgun (WGS) entry which is preliminary data.</text>
</comment>
<reference evidence="2 3" key="1">
    <citation type="submission" date="2020-04" db="EMBL/GenBank/DDBJ databases">
        <title>Chromosome-level genome assembly of a cyprinid fish Onychostoma macrolepis by integration of Nanopore Sequencing, Bionano and Hi-C technology.</title>
        <authorList>
            <person name="Wang D."/>
        </authorList>
    </citation>
    <scope>NUCLEOTIDE SEQUENCE [LARGE SCALE GENOMIC DNA]</scope>
    <source>
        <strain evidence="2">SWU-2019</strain>
        <tissue evidence="2">Muscle</tissue>
    </source>
</reference>
<evidence type="ECO:0000313" key="2">
    <source>
        <dbReference type="EMBL" id="KAF4117412.1"/>
    </source>
</evidence>
<gene>
    <name evidence="2" type="ORF">G5714_001965</name>
</gene>
<dbReference type="EMBL" id="JAAMOB010000002">
    <property type="protein sequence ID" value="KAF4117412.1"/>
    <property type="molecule type" value="Genomic_DNA"/>
</dbReference>
<proteinExistence type="predicted"/>
<keyword evidence="3" id="KW-1185">Reference proteome</keyword>
<organism evidence="2 3">
    <name type="scientific">Onychostoma macrolepis</name>
    <dbReference type="NCBI Taxonomy" id="369639"/>
    <lineage>
        <taxon>Eukaryota</taxon>
        <taxon>Metazoa</taxon>
        <taxon>Chordata</taxon>
        <taxon>Craniata</taxon>
        <taxon>Vertebrata</taxon>
        <taxon>Euteleostomi</taxon>
        <taxon>Actinopterygii</taxon>
        <taxon>Neopterygii</taxon>
        <taxon>Teleostei</taxon>
        <taxon>Ostariophysi</taxon>
        <taxon>Cypriniformes</taxon>
        <taxon>Cyprinidae</taxon>
        <taxon>Acrossocheilinae</taxon>
        <taxon>Onychostoma</taxon>
    </lineage>
</organism>
<sequence>MRRTGLAVALLARRKGMRTGEACFPTATSQPLNCSPFRIVQQGVSEACALIATDTLTFGKPITLKVLPKDTPKIPPILSILSPLKGSGPDICLAAGFYPGEKTMTLTLEDKQLVNLNASNAPLIISTKTYYYAGFNGVDKIQKCQMDEVIKDKNSETPDTPDPTDKPKVLTPLSCETNTSTSASEFINTGDPKMNSLNLLVTGGVE</sequence>
<feature type="region of interest" description="Disordered" evidence="1">
    <location>
        <begin position="152"/>
        <end position="174"/>
    </location>
</feature>
<evidence type="ECO:0000256" key="1">
    <source>
        <dbReference type="SAM" id="MobiDB-lite"/>
    </source>
</evidence>
<evidence type="ECO:0000313" key="3">
    <source>
        <dbReference type="Proteomes" id="UP000579812"/>
    </source>
</evidence>
<accession>A0A7J6DDP6</accession>
<name>A0A7J6DDP6_9TELE</name>
<protein>
    <submittedName>
        <fullName evidence="2">Uncharacterized protein</fullName>
    </submittedName>
</protein>
<dbReference type="AlphaFoldDB" id="A0A7J6DDP6"/>
<dbReference type="Proteomes" id="UP000579812">
    <property type="component" value="Unassembled WGS sequence"/>
</dbReference>